<dbReference type="EMBL" id="JTHP01000179">
    <property type="protein sequence ID" value="KJD42219.1"/>
    <property type="molecule type" value="Genomic_DNA"/>
</dbReference>
<keyword evidence="4" id="KW-1185">Reference proteome</keyword>
<dbReference type="Proteomes" id="UP000032534">
    <property type="component" value="Unassembled WGS sequence"/>
</dbReference>
<dbReference type="NCBIfam" id="NF033516">
    <property type="entry name" value="transpos_IS3"/>
    <property type="match status" value="1"/>
</dbReference>
<evidence type="ECO:0000259" key="2">
    <source>
        <dbReference type="PROSITE" id="PS50994"/>
    </source>
</evidence>
<dbReference type="PROSITE" id="PS50994">
    <property type="entry name" value="INTEGRASE"/>
    <property type="match status" value="1"/>
</dbReference>
<dbReference type="Pfam" id="PF00665">
    <property type="entry name" value="rve"/>
    <property type="match status" value="1"/>
</dbReference>
<dbReference type="PATRIC" id="fig|159743.3.peg.6577"/>
<sequence>MIEELRDLHGITRLLAIAGLSRANYYKWRNTHAQRAEAHTRDHEIKEHMVAIHLAHPYFGYLRMRTALWEAGYLVNHKKIWRLMKELSIQSVIRKKRNRSNYTPSVVYPNRLKRQFHATSPQQKLVTDITYISDGTHFYYLSAIQDLFNNEIVAWQISDRNDVKLVLDTVEQWTRKRDVSEAVLHSDQGFQYTSQAYNTRLEAF</sequence>
<evidence type="ECO:0000313" key="3">
    <source>
        <dbReference type="EMBL" id="KJD42219.1"/>
    </source>
</evidence>
<dbReference type="Pfam" id="PF13276">
    <property type="entry name" value="HTH_21"/>
    <property type="match status" value="1"/>
</dbReference>
<reference evidence="3 4" key="1">
    <citation type="submission" date="2014-11" db="EMBL/GenBank/DDBJ databases">
        <title>Draft Genome Sequences of Paenibacillus polymyxa NRRL B-30509 and Paenibacillus terrae NRRL B-30644, Strains from a Poultry Environment that Produce Tridecaptin A and Paenicidins.</title>
        <authorList>
            <person name="van Belkum M.J."/>
            <person name="Lohans C.T."/>
            <person name="Vederas J.C."/>
        </authorList>
    </citation>
    <scope>NUCLEOTIDE SEQUENCE [LARGE SCALE GENOMIC DNA]</scope>
    <source>
        <strain evidence="3 4">NRRL B-30644</strain>
    </source>
</reference>
<dbReference type="Gene3D" id="3.30.420.10">
    <property type="entry name" value="Ribonuclease H-like superfamily/Ribonuclease H"/>
    <property type="match status" value="1"/>
</dbReference>
<accession>A0A0D7WT66</accession>
<dbReference type="InterPro" id="IPR036397">
    <property type="entry name" value="RNaseH_sf"/>
</dbReference>
<dbReference type="PANTHER" id="PTHR46889">
    <property type="entry name" value="TRANSPOSASE INSF FOR INSERTION SEQUENCE IS3B-RELATED"/>
    <property type="match status" value="1"/>
</dbReference>
<dbReference type="InterPro" id="IPR050900">
    <property type="entry name" value="Transposase_IS3/IS150/IS904"/>
</dbReference>
<dbReference type="InterPro" id="IPR012337">
    <property type="entry name" value="RNaseH-like_sf"/>
</dbReference>
<feature type="non-terminal residue" evidence="3">
    <location>
        <position position="204"/>
    </location>
</feature>
<comment type="caution">
    <text evidence="3">The sequence shown here is derived from an EMBL/GenBank/DDBJ whole genome shotgun (WGS) entry which is preliminary data.</text>
</comment>
<organism evidence="3 4">
    <name type="scientific">Paenibacillus terrae</name>
    <dbReference type="NCBI Taxonomy" id="159743"/>
    <lineage>
        <taxon>Bacteria</taxon>
        <taxon>Bacillati</taxon>
        <taxon>Bacillota</taxon>
        <taxon>Bacilli</taxon>
        <taxon>Bacillales</taxon>
        <taxon>Paenibacillaceae</taxon>
        <taxon>Paenibacillus</taxon>
    </lineage>
</organism>
<dbReference type="AlphaFoldDB" id="A0A0D7WT66"/>
<dbReference type="GO" id="GO:0015074">
    <property type="term" value="P:DNA integration"/>
    <property type="evidence" value="ECO:0007669"/>
    <property type="project" value="InterPro"/>
</dbReference>
<comment type="function">
    <text evidence="1">Involved in the transposition of the insertion sequence.</text>
</comment>
<proteinExistence type="predicted"/>
<dbReference type="InterPro" id="IPR048020">
    <property type="entry name" value="Transpos_IS3"/>
</dbReference>
<evidence type="ECO:0000256" key="1">
    <source>
        <dbReference type="ARBA" id="ARBA00002286"/>
    </source>
</evidence>
<dbReference type="SUPFAM" id="SSF53098">
    <property type="entry name" value="Ribonuclease H-like"/>
    <property type="match status" value="1"/>
</dbReference>
<name>A0A0D7WT66_9BACL</name>
<dbReference type="InterPro" id="IPR001584">
    <property type="entry name" value="Integrase_cat-core"/>
</dbReference>
<evidence type="ECO:0000313" key="4">
    <source>
        <dbReference type="Proteomes" id="UP000032534"/>
    </source>
</evidence>
<gene>
    <name evidence="3" type="ORF">QD47_29505</name>
</gene>
<feature type="domain" description="Integrase catalytic" evidence="2">
    <location>
        <begin position="117"/>
        <end position="204"/>
    </location>
</feature>
<protein>
    <recommendedName>
        <fullName evidence="2">Integrase catalytic domain-containing protein</fullName>
    </recommendedName>
</protein>
<dbReference type="PANTHER" id="PTHR46889:SF4">
    <property type="entry name" value="TRANSPOSASE INSO FOR INSERTION SEQUENCE ELEMENT IS911B-RELATED"/>
    <property type="match status" value="1"/>
</dbReference>
<dbReference type="GO" id="GO:0003676">
    <property type="term" value="F:nucleic acid binding"/>
    <property type="evidence" value="ECO:0007669"/>
    <property type="project" value="InterPro"/>
</dbReference>
<dbReference type="InterPro" id="IPR025948">
    <property type="entry name" value="HTH-like_dom"/>
</dbReference>